<gene>
    <name evidence="1" type="ORF">HPB47_024179</name>
</gene>
<proteinExistence type="predicted"/>
<keyword evidence="2" id="KW-1185">Reference proteome</keyword>
<evidence type="ECO:0000313" key="2">
    <source>
        <dbReference type="Proteomes" id="UP000805193"/>
    </source>
</evidence>
<reference evidence="1 2" key="1">
    <citation type="journal article" date="2020" name="Cell">
        <title>Large-Scale Comparative Analyses of Tick Genomes Elucidate Their Genetic Diversity and Vector Capacities.</title>
        <authorList>
            <consortium name="Tick Genome and Microbiome Consortium (TIGMIC)"/>
            <person name="Jia N."/>
            <person name="Wang J."/>
            <person name="Shi W."/>
            <person name="Du L."/>
            <person name="Sun Y."/>
            <person name="Zhan W."/>
            <person name="Jiang J.F."/>
            <person name="Wang Q."/>
            <person name="Zhang B."/>
            <person name="Ji P."/>
            <person name="Bell-Sakyi L."/>
            <person name="Cui X.M."/>
            <person name="Yuan T.T."/>
            <person name="Jiang B.G."/>
            <person name="Yang W.F."/>
            <person name="Lam T.T."/>
            <person name="Chang Q.C."/>
            <person name="Ding S.J."/>
            <person name="Wang X.J."/>
            <person name="Zhu J.G."/>
            <person name="Ruan X.D."/>
            <person name="Zhao L."/>
            <person name="Wei J.T."/>
            <person name="Ye R.Z."/>
            <person name="Que T.C."/>
            <person name="Du C.H."/>
            <person name="Zhou Y.H."/>
            <person name="Cheng J.X."/>
            <person name="Dai P.F."/>
            <person name="Guo W.B."/>
            <person name="Han X.H."/>
            <person name="Huang E.J."/>
            <person name="Li L.F."/>
            <person name="Wei W."/>
            <person name="Gao Y.C."/>
            <person name="Liu J.Z."/>
            <person name="Shao H.Z."/>
            <person name="Wang X."/>
            <person name="Wang C.C."/>
            <person name="Yang T.C."/>
            <person name="Huo Q.B."/>
            <person name="Li W."/>
            <person name="Chen H.Y."/>
            <person name="Chen S.E."/>
            <person name="Zhou L.G."/>
            <person name="Ni X.B."/>
            <person name="Tian J.H."/>
            <person name="Sheng Y."/>
            <person name="Liu T."/>
            <person name="Pan Y.S."/>
            <person name="Xia L.Y."/>
            <person name="Li J."/>
            <person name="Zhao F."/>
            <person name="Cao W.C."/>
        </authorList>
    </citation>
    <scope>NUCLEOTIDE SEQUENCE [LARGE SCALE GENOMIC DNA]</scope>
    <source>
        <strain evidence="1">Iper-2018</strain>
    </source>
</reference>
<sequence>MSLLCVVTDQLAPQIDCLLSMEDWELLSGIKAVTACPPVGSAAESQQHKLPKEVWHITLDVAFMTGMTAEETGVIDTGNGILRRKERCQMPSVSYGSQVWVTRRRPDAFHRLVLKNTVDLVRAQAREEARRVRERVAARKEAALRTVANLPQKPSKPPPEAPKKLNEGSSSQQASRRALQAHSRHKLAAVPSALSWQPTTNRDGQGAASTMSKLPARVPPAAEVLGSPDDVENGKTPLSFVSTRIVLGEHLRYDARSASPTGAFTASSNVVPRFPLNDDFIEVSCILGAVAEQRRRMRQTISTTHDPDYDGVTLWLLRRNLMRDRMFMRMQYVTSCAAVLAANPLARALSEMTLKQRELFGETEQDLGRGVAASSPTPARAATPKRPPSGGLSSPRLPTPASAKTSARGKARLREFYMRLLDDCGTQTSGTPLKEGVVTTATTAQDGCSGATAIVATCTGRGSTTQQPAKLGDSVVLGHMGDAPTTYTGEPACVAKNESPDSFLVHTTSLANVTHRRRRRRQSWGSPLFLASSPAVADTSSATVAASPVTTFQKVAVASSFAAGESPAAVDALRQVARVSPLSDDSEESPHWLPPPFRMRQVFRPQHGGASGGAEAGAGGAVAAPCVPAAGSTLGGLFLAGLALCAKHVSTRKRGSSHVRVSEVLPYHFASSVCHPENPGSCNVAASGTPFRAEIRGASPPWFAATRSIVQARGGTAPSPLASPGTTCIRSSPAKESPASRDSEPSEHWQGSPSSEGEDDGWVEEQWERRPRPCPPPRLLANQEVLVPRMLSTIAEMETPDLSSSTGTSSSAESGRAAACVPAPRPGQVSGGMEHLFSSVEDQLDKLQSGLRSLPKPASDSPRRQLQSEVTFEGSEIQAVGVENPQETQLVNVEPPTLIGADFSLSSVAPEKSPTKEAGPVRDPLMHQWLRDQWLRDQYSLLSFEKHEESLAQAEL</sequence>
<dbReference type="Proteomes" id="UP000805193">
    <property type="component" value="Unassembled WGS sequence"/>
</dbReference>
<dbReference type="EMBL" id="JABSTQ010009472">
    <property type="protein sequence ID" value="KAG0428864.1"/>
    <property type="molecule type" value="Genomic_DNA"/>
</dbReference>
<protein>
    <submittedName>
        <fullName evidence="1">Uncharacterized protein</fullName>
    </submittedName>
</protein>
<comment type="caution">
    <text evidence="1">The sequence shown here is derived from an EMBL/GenBank/DDBJ whole genome shotgun (WGS) entry which is preliminary data.</text>
</comment>
<evidence type="ECO:0000313" key="1">
    <source>
        <dbReference type="EMBL" id="KAG0428864.1"/>
    </source>
</evidence>
<name>A0AC60Q7D7_IXOPE</name>
<accession>A0AC60Q7D7</accession>
<organism evidence="1 2">
    <name type="scientific">Ixodes persulcatus</name>
    <name type="common">Taiga tick</name>
    <dbReference type="NCBI Taxonomy" id="34615"/>
    <lineage>
        <taxon>Eukaryota</taxon>
        <taxon>Metazoa</taxon>
        <taxon>Ecdysozoa</taxon>
        <taxon>Arthropoda</taxon>
        <taxon>Chelicerata</taxon>
        <taxon>Arachnida</taxon>
        <taxon>Acari</taxon>
        <taxon>Parasitiformes</taxon>
        <taxon>Ixodida</taxon>
        <taxon>Ixodoidea</taxon>
        <taxon>Ixodidae</taxon>
        <taxon>Ixodinae</taxon>
        <taxon>Ixodes</taxon>
    </lineage>
</organism>